<feature type="signal peptide" evidence="1">
    <location>
        <begin position="1"/>
        <end position="18"/>
    </location>
</feature>
<comment type="caution">
    <text evidence="2">The sequence shown here is derived from an EMBL/GenBank/DDBJ whole genome shotgun (WGS) entry which is preliminary data.</text>
</comment>
<dbReference type="Proteomes" id="UP000188268">
    <property type="component" value="Unassembled WGS sequence"/>
</dbReference>
<evidence type="ECO:0000313" key="2">
    <source>
        <dbReference type="EMBL" id="OMO68989.1"/>
    </source>
</evidence>
<evidence type="ECO:0000256" key="1">
    <source>
        <dbReference type="SAM" id="SignalP"/>
    </source>
</evidence>
<dbReference type="EMBL" id="AWWV01012123">
    <property type="protein sequence ID" value="OMO68989.1"/>
    <property type="molecule type" value="Genomic_DNA"/>
</dbReference>
<sequence>MVMEVALCLSLLFHLGEGIRDFWYSSDSRAFFSCKPESAFEFYSGGEPVTVPGNRKIFPPNPSGEQQQTGSRTYPLLRGQFTAELWGRRM</sequence>
<accession>A0A1R3HF62</accession>
<name>A0A1R3HF62_COCAP</name>
<gene>
    <name evidence="2" type="ORF">CCACVL1_19724</name>
</gene>
<keyword evidence="3" id="KW-1185">Reference proteome</keyword>
<keyword evidence="1" id="KW-0732">Signal</keyword>
<proteinExistence type="predicted"/>
<dbReference type="Gramene" id="OMO68989">
    <property type="protein sequence ID" value="OMO68989"/>
    <property type="gene ID" value="CCACVL1_19724"/>
</dbReference>
<reference evidence="2 3" key="1">
    <citation type="submission" date="2013-09" db="EMBL/GenBank/DDBJ databases">
        <title>Corchorus capsularis genome sequencing.</title>
        <authorList>
            <person name="Alam M."/>
            <person name="Haque M.S."/>
            <person name="Islam M.S."/>
            <person name="Emdad E.M."/>
            <person name="Islam M.M."/>
            <person name="Ahmed B."/>
            <person name="Halim A."/>
            <person name="Hossen Q.M.M."/>
            <person name="Hossain M.Z."/>
            <person name="Ahmed R."/>
            <person name="Khan M.M."/>
            <person name="Islam R."/>
            <person name="Rashid M.M."/>
            <person name="Khan S.A."/>
            <person name="Rahman M.S."/>
            <person name="Alam M."/>
        </authorList>
    </citation>
    <scope>NUCLEOTIDE SEQUENCE [LARGE SCALE GENOMIC DNA]</scope>
    <source>
        <strain evidence="3">cv. CVL-1</strain>
        <tissue evidence="2">Whole seedling</tissue>
    </source>
</reference>
<evidence type="ECO:0000313" key="3">
    <source>
        <dbReference type="Proteomes" id="UP000188268"/>
    </source>
</evidence>
<organism evidence="2 3">
    <name type="scientific">Corchorus capsularis</name>
    <name type="common">Jute</name>
    <dbReference type="NCBI Taxonomy" id="210143"/>
    <lineage>
        <taxon>Eukaryota</taxon>
        <taxon>Viridiplantae</taxon>
        <taxon>Streptophyta</taxon>
        <taxon>Embryophyta</taxon>
        <taxon>Tracheophyta</taxon>
        <taxon>Spermatophyta</taxon>
        <taxon>Magnoliopsida</taxon>
        <taxon>eudicotyledons</taxon>
        <taxon>Gunneridae</taxon>
        <taxon>Pentapetalae</taxon>
        <taxon>rosids</taxon>
        <taxon>malvids</taxon>
        <taxon>Malvales</taxon>
        <taxon>Malvaceae</taxon>
        <taxon>Grewioideae</taxon>
        <taxon>Apeibeae</taxon>
        <taxon>Corchorus</taxon>
    </lineage>
</organism>
<dbReference type="AlphaFoldDB" id="A0A1R3HF62"/>
<protein>
    <submittedName>
        <fullName evidence="2">Uncharacterized protein</fullName>
    </submittedName>
</protein>
<feature type="chain" id="PRO_5012028782" evidence="1">
    <location>
        <begin position="19"/>
        <end position="90"/>
    </location>
</feature>